<feature type="domain" description="Fibrobacter succinogenes major paralogous" evidence="1">
    <location>
        <begin position="191"/>
        <end position="380"/>
    </location>
</feature>
<organism evidence="2 3">
    <name type="scientific">Prevotella koreensis</name>
    <dbReference type="NCBI Taxonomy" id="2490854"/>
    <lineage>
        <taxon>Bacteria</taxon>
        <taxon>Pseudomonadati</taxon>
        <taxon>Bacteroidota</taxon>
        <taxon>Bacteroidia</taxon>
        <taxon>Bacteroidales</taxon>
        <taxon>Prevotellaceae</taxon>
        <taxon>Prevotella</taxon>
    </lineage>
</organism>
<dbReference type="EMBL" id="RYYU01000001">
    <property type="protein sequence ID" value="RUL59765.1"/>
    <property type="molecule type" value="Genomic_DNA"/>
</dbReference>
<name>A0A432LLS1_9BACT</name>
<keyword evidence="3" id="KW-1185">Reference proteome</keyword>
<dbReference type="OrthoDB" id="9805760at2"/>
<dbReference type="AlphaFoldDB" id="A0A432LLS1"/>
<dbReference type="RefSeq" id="WP_126678870.1">
    <property type="nucleotide sequence ID" value="NZ_RYYU01000001.1"/>
</dbReference>
<proteinExistence type="predicted"/>
<dbReference type="Pfam" id="PF09603">
    <property type="entry name" value="Fib_succ_major"/>
    <property type="match status" value="1"/>
</dbReference>
<dbReference type="Proteomes" id="UP000278983">
    <property type="component" value="Unassembled WGS sequence"/>
</dbReference>
<reference evidence="2 3" key="1">
    <citation type="submission" date="2018-12" db="EMBL/GenBank/DDBJ databases">
        <title>Genome sequencing of Prevotella sp. KCOM 3155 (= JS262).</title>
        <authorList>
            <person name="Kook J.-K."/>
            <person name="Park S.-N."/>
            <person name="Lim Y.K."/>
        </authorList>
    </citation>
    <scope>NUCLEOTIDE SEQUENCE [LARGE SCALE GENOMIC DNA]</scope>
    <source>
        <strain evidence="2 3">KCOM 3155</strain>
    </source>
</reference>
<dbReference type="InterPro" id="IPR011871">
    <property type="entry name" value="Fib_succ_major"/>
</dbReference>
<evidence type="ECO:0000313" key="2">
    <source>
        <dbReference type="EMBL" id="RUL59765.1"/>
    </source>
</evidence>
<dbReference type="NCBIfam" id="TIGR02145">
    <property type="entry name" value="Fib_succ_major"/>
    <property type="match status" value="1"/>
</dbReference>
<evidence type="ECO:0000313" key="3">
    <source>
        <dbReference type="Proteomes" id="UP000278983"/>
    </source>
</evidence>
<protein>
    <recommendedName>
        <fullName evidence="1">Fibrobacter succinogenes major paralogous domain-containing protein</fullName>
    </recommendedName>
</protein>
<gene>
    <name evidence="2" type="ORF">EHV08_08355</name>
</gene>
<sequence>MKRNITALLLLMVITMAWGQTEKRKMILNMKDGTTHSFHTEDIDFVNFVKVEDNPTDELNIEGTLSIEIPEKFKESYVMNVMQGENKIAEICLEYIKPIKKQTVVVYPVDRATRKVDLTKGISATDGGSVVWDENTNKVVYTAGTTPLTTLYISNEGLTATTPAEVTGAATVSPDLLKDTRGTEANEYKIVKIGTQYWMAENLKTKRYANGIEITQYSATETVEWNANTTGACHIYADNEENSLPLYGRLYNGHAVLSENGLAPEGWEIPSIDQWKMLKTYAGSSALIYKDSTPMSWVDGGEGTNLTGFSALPGGYFSSATGDSHEGLDAYFWSNTIIYDPLTKTNSLCMARLNNKATGFAIYKNNGHDYNFGHSVRCVRKQ</sequence>
<accession>A0A432LLS1</accession>
<comment type="caution">
    <text evidence="2">The sequence shown here is derived from an EMBL/GenBank/DDBJ whole genome shotgun (WGS) entry which is preliminary data.</text>
</comment>
<evidence type="ECO:0000259" key="1">
    <source>
        <dbReference type="Pfam" id="PF09603"/>
    </source>
</evidence>